<evidence type="ECO:0000256" key="1">
    <source>
        <dbReference type="SAM" id="MobiDB-lite"/>
    </source>
</evidence>
<dbReference type="Proteomes" id="UP001180020">
    <property type="component" value="Unassembled WGS sequence"/>
</dbReference>
<reference evidence="2" key="1">
    <citation type="journal article" date="2023" name="Nat. Commun.">
        <title>Diploid and tetraploid genomes of Acorus and the evolution of monocots.</title>
        <authorList>
            <person name="Ma L."/>
            <person name="Liu K.W."/>
            <person name="Li Z."/>
            <person name="Hsiao Y.Y."/>
            <person name="Qi Y."/>
            <person name="Fu T."/>
            <person name="Tang G.D."/>
            <person name="Zhang D."/>
            <person name="Sun W.H."/>
            <person name="Liu D.K."/>
            <person name="Li Y."/>
            <person name="Chen G.Z."/>
            <person name="Liu X.D."/>
            <person name="Liao X.Y."/>
            <person name="Jiang Y.T."/>
            <person name="Yu X."/>
            <person name="Hao Y."/>
            <person name="Huang J."/>
            <person name="Zhao X.W."/>
            <person name="Ke S."/>
            <person name="Chen Y.Y."/>
            <person name="Wu W.L."/>
            <person name="Hsu J.L."/>
            <person name="Lin Y.F."/>
            <person name="Huang M.D."/>
            <person name="Li C.Y."/>
            <person name="Huang L."/>
            <person name="Wang Z.W."/>
            <person name="Zhao X."/>
            <person name="Zhong W.Y."/>
            <person name="Peng D.H."/>
            <person name="Ahmad S."/>
            <person name="Lan S."/>
            <person name="Zhang J.S."/>
            <person name="Tsai W.C."/>
            <person name="Van de Peer Y."/>
            <person name="Liu Z.J."/>
        </authorList>
    </citation>
    <scope>NUCLEOTIDE SEQUENCE</scope>
    <source>
        <strain evidence="2">CP</strain>
    </source>
</reference>
<protein>
    <submittedName>
        <fullName evidence="2">Uncharacterized protein</fullName>
    </submittedName>
</protein>
<evidence type="ECO:0000313" key="2">
    <source>
        <dbReference type="EMBL" id="KAK1300700.1"/>
    </source>
</evidence>
<organism evidence="2 3">
    <name type="scientific">Acorus calamus</name>
    <name type="common">Sweet flag</name>
    <dbReference type="NCBI Taxonomy" id="4465"/>
    <lineage>
        <taxon>Eukaryota</taxon>
        <taxon>Viridiplantae</taxon>
        <taxon>Streptophyta</taxon>
        <taxon>Embryophyta</taxon>
        <taxon>Tracheophyta</taxon>
        <taxon>Spermatophyta</taxon>
        <taxon>Magnoliopsida</taxon>
        <taxon>Liliopsida</taxon>
        <taxon>Acoraceae</taxon>
        <taxon>Acorus</taxon>
    </lineage>
</organism>
<accession>A0AAV9DHN1</accession>
<name>A0AAV9DHN1_ACOCL</name>
<evidence type="ECO:0000313" key="3">
    <source>
        <dbReference type="Proteomes" id="UP001180020"/>
    </source>
</evidence>
<keyword evidence="3" id="KW-1185">Reference proteome</keyword>
<dbReference type="EMBL" id="JAUJYO010000013">
    <property type="protein sequence ID" value="KAK1300700.1"/>
    <property type="molecule type" value="Genomic_DNA"/>
</dbReference>
<gene>
    <name evidence="2" type="ORF">QJS10_CPB13g01315</name>
</gene>
<proteinExistence type="predicted"/>
<reference evidence="2" key="2">
    <citation type="submission" date="2023-06" db="EMBL/GenBank/DDBJ databases">
        <authorList>
            <person name="Ma L."/>
            <person name="Liu K.-W."/>
            <person name="Li Z."/>
            <person name="Hsiao Y.-Y."/>
            <person name="Qi Y."/>
            <person name="Fu T."/>
            <person name="Tang G."/>
            <person name="Zhang D."/>
            <person name="Sun W.-H."/>
            <person name="Liu D.-K."/>
            <person name="Li Y."/>
            <person name="Chen G.-Z."/>
            <person name="Liu X.-D."/>
            <person name="Liao X.-Y."/>
            <person name="Jiang Y.-T."/>
            <person name="Yu X."/>
            <person name="Hao Y."/>
            <person name="Huang J."/>
            <person name="Zhao X.-W."/>
            <person name="Ke S."/>
            <person name="Chen Y.-Y."/>
            <person name="Wu W.-L."/>
            <person name="Hsu J.-L."/>
            <person name="Lin Y.-F."/>
            <person name="Huang M.-D."/>
            <person name="Li C.-Y."/>
            <person name="Huang L."/>
            <person name="Wang Z.-W."/>
            <person name="Zhao X."/>
            <person name="Zhong W.-Y."/>
            <person name="Peng D.-H."/>
            <person name="Ahmad S."/>
            <person name="Lan S."/>
            <person name="Zhang J.-S."/>
            <person name="Tsai W.-C."/>
            <person name="Van De Peer Y."/>
            <person name="Liu Z.-J."/>
        </authorList>
    </citation>
    <scope>NUCLEOTIDE SEQUENCE</scope>
    <source>
        <strain evidence="2">CP</strain>
        <tissue evidence="2">Leaves</tissue>
    </source>
</reference>
<feature type="region of interest" description="Disordered" evidence="1">
    <location>
        <begin position="1"/>
        <end position="50"/>
    </location>
</feature>
<feature type="compositionally biased region" description="Basic and acidic residues" evidence="1">
    <location>
        <begin position="18"/>
        <end position="30"/>
    </location>
</feature>
<sequence>MAEKEEMQPDMEAAQKLIELRVDDAEERSQSRSRPNMSSEEGEKKVSRFPKKRRFRSIEHLYKVTKPISINGRRRL</sequence>
<comment type="caution">
    <text evidence="2">The sequence shown here is derived from an EMBL/GenBank/DDBJ whole genome shotgun (WGS) entry which is preliminary data.</text>
</comment>
<dbReference type="AlphaFoldDB" id="A0AAV9DHN1"/>